<evidence type="ECO:0000313" key="2">
    <source>
        <dbReference type="EMBL" id="EGA71580.1"/>
    </source>
</evidence>
<evidence type="ECO:0000313" key="3">
    <source>
        <dbReference type="Proteomes" id="UP000006228"/>
    </source>
</evidence>
<reference evidence="2 3" key="1">
    <citation type="journal article" date="2012" name="Int. J. Syst. Evol. Microbiol.">
        <title>Vibrio caribbeanicus sp. nov., isolated from the marine sponge Scleritoderma cyanea.</title>
        <authorList>
            <person name="Hoffmann M."/>
            <person name="Monday S.R."/>
            <person name="Allard M.W."/>
            <person name="Strain E.A."/>
            <person name="Whittaker P."/>
            <person name="Naum M."/>
            <person name="McCarthy P.J."/>
            <person name="Lopez J.V."/>
            <person name="Fischer M."/>
            <person name="Brown E.W."/>
        </authorList>
    </citation>
    <scope>NUCLEOTIDE SEQUENCE [LARGE SCALE GENOMIC DNA]</scope>
    <source>
        <strain evidence="3">DSMZ 21326</strain>
    </source>
</reference>
<dbReference type="InterPro" id="IPR051531">
    <property type="entry name" value="N-acetyltransferase"/>
</dbReference>
<dbReference type="PANTHER" id="PTHR43792">
    <property type="entry name" value="GNAT FAMILY, PUTATIVE (AFU_ORTHOLOGUE AFUA_3G00765)-RELATED-RELATED"/>
    <property type="match status" value="1"/>
</dbReference>
<dbReference type="SUPFAM" id="SSF55729">
    <property type="entry name" value="Acyl-CoA N-acyltransferases (Nat)"/>
    <property type="match status" value="1"/>
</dbReference>
<dbReference type="GO" id="GO:0016747">
    <property type="term" value="F:acyltransferase activity, transferring groups other than amino-acyl groups"/>
    <property type="evidence" value="ECO:0007669"/>
    <property type="project" value="InterPro"/>
</dbReference>
<dbReference type="EMBL" id="AEVT01000018">
    <property type="protein sequence ID" value="EGA71580.1"/>
    <property type="molecule type" value="Genomic_DNA"/>
</dbReference>
<dbReference type="InterPro" id="IPR016181">
    <property type="entry name" value="Acyl_CoA_acyltransferase"/>
</dbReference>
<keyword evidence="2" id="KW-0808">Transferase</keyword>
<dbReference type="RefSeq" id="WP_008074239.1">
    <property type="nucleotide sequence ID" value="NZ_AEVT01000018.1"/>
</dbReference>
<feature type="domain" description="N-acetyltransferase" evidence="1">
    <location>
        <begin position="7"/>
        <end position="165"/>
    </location>
</feature>
<dbReference type="PANTHER" id="PTHR43792:SF1">
    <property type="entry name" value="N-ACETYLTRANSFERASE DOMAIN-CONTAINING PROTEIN"/>
    <property type="match status" value="1"/>
</dbReference>
<accession>E8M2S2</accession>
<dbReference type="Gene3D" id="3.40.630.30">
    <property type="match status" value="1"/>
</dbReference>
<organism evidence="2 3">
    <name type="scientific">Vibrio sinaloensis DSM 21326</name>
    <dbReference type="NCBI Taxonomy" id="945550"/>
    <lineage>
        <taxon>Bacteria</taxon>
        <taxon>Pseudomonadati</taxon>
        <taxon>Pseudomonadota</taxon>
        <taxon>Gammaproteobacteria</taxon>
        <taxon>Vibrionales</taxon>
        <taxon>Vibrionaceae</taxon>
        <taxon>Vibrio</taxon>
        <taxon>Vibrio oreintalis group</taxon>
    </lineage>
</organism>
<dbReference type="Proteomes" id="UP000006228">
    <property type="component" value="Unassembled WGS sequence"/>
</dbReference>
<protein>
    <submittedName>
        <fullName evidence="2">Acetyltransferase</fullName>
    </submittedName>
</protein>
<dbReference type="GeneID" id="95568097"/>
<dbReference type="eggNOG" id="COG1670">
    <property type="taxonomic scope" value="Bacteria"/>
</dbReference>
<evidence type="ECO:0000259" key="1">
    <source>
        <dbReference type="PROSITE" id="PS51186"/>
    </source>
</evidence>
<dbReference type="OrthoDB" id="9798081at2"/>
<dbReference type="Pfam" id="PF13302">
    <property type="entry name" value="Acetyltransf_3"/>
    <property type="match status" value="1"/>
</dbReference>
<dbReference type="InterPro" id="IPR000182">
    <property type="entry name" value="GNAT_dom"/>
</dbReference>
<proteinExistence type="predicted"/>
<sequence length="167" mass="18545">MLSTQNLLLKPVSDSDLDIYLEILGSDTLTKYLPKGAAYSEEEITRYASNRVAHWQHGYGSYIIYEKNNSSKKLGYVGVEQCAEPAFSDVRYAIVPGYQGKGYVFEAAHAVIEHTFQTTQLEKIYGVALKQNLASLAIIKKLGMTTDTNTALYGDVADLETYSIERG</sequence>
<dbReference type="PROSITE" id="PS51186">
    <property type="entry name" value="GNAT"/>
    <property type="match status" value="1"/>
</dbReference>
<name>E8M2S2_PHOS4</name>
<gene>
    <name evidence="2" type="ORF">VISI1226_12376</name>
</gene>
<dbReference type="AlphaFoldDB" id="E8M2S2"/>
<comment type="caution">
    <text evidence="2">The sequence shown here is derived from an EMBL/GenBank/DDBJ whole genome shotgun (WGS) entry which is preliminary data.</text>
</comment>